<evidence type="ECO:0000256" key="1">
    <source>
        <dbReference type="ARBA" id="ARBA00022527"/>
    </source>
</evidence>
<protein>
    <submittedName>
        <fullName evidence="3">ATP-binding protein</fullName>
    </submittedName>
</protein>
<dbReference type="Proteomes" id="UP001500707">
    <property type="component" value="Unassembled WGS sequence"/>
</dbReference>
<keyword evidence="4" id="KW-1185">Reference proteome</keyword>
<dbReference type="Gene3D" id="3.30.565.10">
    <property type="entry name" value="Histidine kinase-like ATPase, C-terminal domain"/>
    <property type="match status" value="1"/>
</dbReference>
<dbReference type="InterPro" id="IPR003594">
    <property type="entry name" value="HATPase_dom"/>
</dbReference>
<keyword evidence="3" id="KW-0067">ATP-binding</keyword>
<dbReference type="PANTHER" id="PTHR35526:SF3">
    <property type="entry name" value="ANTI-SIGMA-F FACTOR RSBW"/>
    <property type="match status" value="1"/>
</dbReference>
<organism evidence="3 4">
    <name type="scientific">Streptomyces osmaniensis</name>
    <dbReference type="NCBI Taxonomy" id="593134"/>
    <lineage>
        <taxon>Bacteria</taxon>
        <taxon>Bacillati</taxon>
        <taxon>Actinomycetota</taxon>
        <taxon>Actinomycetes</taxon>
        <taxon>Kitasatosporales</taxon>
        <taxon>Streptomycetaceae</taxon>
        <taxon>Streptomyces</taxon>
    </lineage>
</organism>
<dbReference type="CDD" id="cd16936">
    <property type="entry name" value="HATPase_RsbW-like"/>
    <property type="match status" value="1"/>
</dbReference>
<proteinExistence type="predicted"/>
<comment type="caution">
    <text evidence="3">The sequence shown here is derived from an EMBL/GenBank/DDBJ whole genome shotgun (WGS) entry which is preliminary data.</text>
</comment>
<dbReference type="InterPro" id="IPR036890">
    <property type="entry name" value="HATPase_C_sf"/>
</dbReference>
<dbReference type="SUPFAM" id="SSF55874">
    <property type="entry name" value="ATPase domain of HSP90 chaperone/DNA topoisomerase II/histidine kinase"/>
    <property type="match status" value="1"/>
</dbReference>
<dbReference type="InterPro" id="IPR050267">
    <property type="entry name" value="Anti-sigma-factor_SerPK"/>
</dbReference>
<keyword evidence="3" id="KW-0547">Nucleotide-binding</keyword>
<dbReference type="Pfam" id="PF13581">
    <property type="entry name" value="HATPase_c_2"/>
    <property type="match status" value="1"/>
</dbReference>
<reference evidence="4" key="1">
    <citation type="journal article" date="2019" name="Int. J. Syst. Evol. Microbiol.">
        <title>The Global Catalogue of Microorganisms (GCM) 10K type strain sequencing project: providing services to taxonomists for standard genome sequencing and annotation.</title>
        <authorList>
            <consortium name="The Broad Institute Genomics Platform"/>
            <consortium name="The Broad Institute Genome Sequencing Center for Infectious Disease"/>
            <person name="Wu L."/>
            <person name="Ma J."/>
        </authorList>
    </citation>
    <scope>NUCLEOTIDE SEQUENCE [LARGE SCALE GENOMIC DNA]</scope>
    <source>
        <strain evidence="4">JCM 17656</strain>
    </source>
</reference>
<evidence type="ECO:0000313" key="3">
    <source>
        <dbReference type="EMBL" id="GAA3544680.1"/>
    </source>
</evidence>
<dbReference type="EMBL" id="BAABCE010000005">
    <property type="protein sequence ID" value="GAA3544680.1"/>
    <property type="molecule type" value="Genomic_DNA"/>
</dbReference>
<evidence type="ECO:0000259" key="2">
    <source>
        <dbReference type="Pfam" id="PF13581"/>
    </source>
</evidence>
<gene>
    <name evidence="3" type="ORF">GCM10022295_28310</name>
</gene>
<keyword evidence="1" id="KW-0808">Transferase</keyword>
<evidence type="ECO:0000313" key="4">
    <source>
        <dbReference type="Proteomes" id="UP001500707"/>
    </source>
</evidence>
<dbReference type="RefSeq" id="WP_346181904.1">
    <property type="nucleotide sequence ID" value="NZ_BAABCE010000005.1"/>
</dbReference>
<dbReference type="PANTHER" id="PTHR35526">
    <property type="entry name" value="ANTI-SIGMA-F FACTOR RSBW-RELATED"/>
    <property type="match status" value="1"/>
</dbReference>
<dbReference type="GO" id="GO:0005524">
    <property type="term" value="F:ATP binding"/>
    <property type="evidence" value="ECO:0007669"/>
    <property type="project" value="UniProtKB-KW"/>
</dbReference>
<accession>A0ABP6W395</accession>
<name>A0ABP6W395_9ACTN</name>
<sequence>MSPHTMHPPQLLDVADPERTRWLELPAHRSSVRVARGFAGKGLAAWRLPVDLAADAVLLVSELVTNAVRHTHSARILCGIGLVAATCLRLEVHDHGHVARSLPSCEPGPEDESGRGLLLVQAIAGNWGVDRSKLTGGNVVWVTMTTPS</sequence>
<feature type="domain" description="Histidine kinase/HSP90-like ATPase" evidence="2">
    <location>
        <begin position="26"/>
        <end position="143"/>
    </location>
</feature>
<keyword evidence="1" id="KW-0723">Serine/threonine-protein kinase</keyword>
<keyword evidence="1" id="KW-0418">Kinase</keyword>